<reference evidence="2" key="1">
    <citation type="journal article" date="2007" name="Nature">
        <title>The grapevine genome sequence suggests ancestral hexaploidization in major angiosperm phyla.</title>
        <authorList>
            <consortium name="The French-Italian Public Consortium for Grapevine Genome Characterization."/>
            <person name="Jaillon O."/>
            <person name="Aury J.-M."/>
            <person name="Noel B."/>
            <person name="Policriti A."/>
            <person name="Clepet C."/>
            <person name="Casagrande A."/>
            <person name="Choisne N."/>
            <person name="Aubourg S."/>
            <person name="Vitulo N."/>
            <person name="Jubin C."/>
            <person name="Vezzi A."/>
            <person name="Legeai F."/>
            <person name="Hugueney P."/>
            <person name="Dasilva C."/>
            <person name="Horner D."/>
            <person name="Mica E."/>
            <person name="Jublot D."/>
            <person name="Poulain J."/>
            <person name="Bruyere C."/>
            <person name="Billault A."/>
            <person name="Segurens B."/>
            <person name="Gouyvenoux M."/>
            <person name="Ugarte E."/>
            <person name="Cattonaro F."/>
            <person name="Anthouard V."/>
            <person name="Vico V."/>
            <person name="Del Fabbro C."/>
            <person name="Alaux M."/>
            <person name="Di Gaspero G."/>
            <person name="Dumas V."/>
            <person name="Felice N."/>
            <person name="Paillard S."/>
            <person name="Juman I."/>
            <person name="Moroldo M."/>
            <person name="Scalabrin S."/>
            <person name="Canaguier A."/>
            <person name="Le Clainche I."/>
            <person name="Malacrida G."/>
            <person name="Durand E."/>
            <person name="Pesole G."/>
            <person name="Laucou V."/>
            <person name="Chatelet P."/>
            <person name="Merdinoglu D."/>
            <person name="Delledonne M."/>
            <person name="Pezzotti M."/>
            <person name="Lecharny A."/>
            <person name="Scarpelli C."/>
            <person name="Artiguenave F."/>
            <person name="Pe M.E."/>
            <person name="Valle G."/>
            <person name="Morgante M."/>
            <person name="Caboche M."/>
            <person name="Adam-Blondon A.-F."/>
            <person name="Weissenbach J."/>
            <person name="Quetier F."/>
            <person name="Wincker P."/>
        </authorList>
    </citation>
    <scope>NUCLEOTIDE SEQUENCE [LARGE SCALE GENOMIC DNA]</scope>
    <source>
        <strain evidence="2">cv. Pinot noir / PN40024</strain>
    </source>
</reference>
<dbReference type="HOGENOM" id="CLU_3439418_0_0_1"/>
<dbReference type="Proteomes" id="UP000009183">
    <property type="component" value="Chromosome 4"/>
</dbReference>
<organism evidence="1 2">
    <name type="scientific">Vitis vinifera</name>
    <name type="common">Grape</name>
    <dbReference type="NCBI Taxonomy" id="29760"/>
    <lineage>
        <taxon>Eukaryota</taxon>
        <taxon>Viridiplantae</taxon>
        <taxon>Streptophyta</taxon>
        <taxon>Embryophyta</taxon>
        <taxon>Tracheophyta</taxon>
        <taxon>Spermatophyta</taxon>
        <taxon>Magnoliopsida</taxon>
        <taxon>eudicotyledons</taxon>
        <taxon>Gunneridae</taxon>
        <taxon>Pentapetalae</taxon>
        <taxon>rosids</taxon>
        <taxon>Vitales</taxon>
        <taxon>Vitaceae</taxon>
        <taxon>Viteae</taxon>
        <taxon>Vitis</taxon>
    </lineage>
</organism>
<name>F6GWP4_VITVI</name>
<protein>
    <submittedName>
        <fullName evidence="1">Uncharacterized protein</fullName>
    </submittedName>
</protein>
<proteinExistence type="predicted"/>
<keyword evidence="2" id="KW-1185">Reference proteome</keyword>
<evidence type="ECO:0000313" key="1">
    <source>
        <dbReference type="EMBL" id="CCB44379.1"/>
    </source>
</evidence>
<gene>
    <name evidence="1" type="ordered locus">VIT_04s0023g03090</name>
</gene>
<sequence>MLSHDHTM</sequence>
<accession>F6GWP4</accession>
<dbReference type="EMBL" id="FN594959">
    <property type="protein sequence ID" value="CCB44379.1"/>
    <property type="molecule type" value="Genomic_DNA"/>
</dbReference>
<dbReference type="InParanoid" id="F6GWP4"/>
<evidence type="ECO:0000313" key="2">
    <source>
        <dbReference type="Proteomes" id="UP000009183"/>
    </source>
</evidence>